<feature type="chain" id="PRO_5033011379" description="TAXI family TRAP transporter solute-binding subunit" evidence="1">
    <location>
        <begin position="31"/>
        <end position="328"/>
    </location>
</feature>
<name>A0A840AM54_9HYPH</name>
<dbReference type="NCBIfam" id="TIGR02122">
    <property type="entry name" value="TRAP_TAXI"/>
    <property type="match status" value="1"/>
</dbReference>
<gene>
    <name evidence="2" type="ORF">GGR25_002450</name>
</gene>
<evidence type="ECO:0008006" key="4">
    <source>
        <dbReference type="Google" id="ProtNLM"/>
    </source>
</evidence>
<dbReference type="SUPFAM" id="SSF53850">
    <property type="entry name" value="Periplasmic binding protein-like II"/>
    <property type="match status" value="1"/>
</dbReference>
<dbReference type="AlphaFoldDB" id="A0A840AM54"/>
<dbReference type="EMBL" id="JACIDS010000003">
    <property type="protein sequence ID" value="MBB3931400.1"/>
    <property type="molecule type" value="Genomic_DNA"/>
</dbReference>
<evidence type="ECO:0000256" key="1">
    <source>
        <dbReference type="SAM" id="SignalP"/>
    </source>
</evidence>
<dbReference type="Gene3D" id="3.40.190.10">
    <property type="entry name" value="Periplasmic binding protein-like II"/>
    <property type="match status" value="2"/>
</dbReference>
<feature type="signal peptide" evidence="1">
    <location>
        <begin position="1"/>
        <end position="30"/>
    </location>
</feature>
<dbReference type="PANTHER" id="PTHR42941">
    <property type="entry name" value="SLL1037 PROTEIN"/>
    <property type="match status" value="1"/>
</dbReference>
<accession>A0A840AM54</accession>
<dbReference type="Proteomes" id="UP000553963">
    <property type="component" value="Unassembled WGS sequence"/>
</dbReference>
<comment type="caution">
    <text evidence="2">The sequence shown here is derived from an EMBL/GenBank/DDBJ whole genome shotgun (WGS) entry which is preliminary data.</text>
</comment>
<dbReference type="PANTHER" id="PTHR42941:SF1">
    <property type="entry name" value="SLL1037 PROTEIN"/>
    <property type="match status" value="1"/>
</dbReference>
<keyword evidence="3" id="KW-1185">Reference proteome</keyword>
<dbReference type="Pfam" id="PF16868">
    <property type="entry name" value="NMT1_3"/>
    <property type="match status" value="1"/>
</dbReference>
<protein>
    <recommendedName>
        <fullName evidence="4">TAXI family TRAP transporter solute-binding subunit</fullName>
    </recommendedName>
</protein>
<keyword evidence="1" id="KW-0732">Signal</keyword>
<proteinExistence type="predicted"/>
<reference evidence="2 3" key="1">
    <citation type="submission" date="2020-08" db="EMBL/GenBank/DDBJ databases">
        <title>Genomic Encyclopedia of Type Strains, Phase IV (KMG-IV): sequencing the most valuable type-strain genomes for metagenomic binning, comparative biology and taxonomic classification.</title>
        <authorList>
            <person name="Goeker M."/>
        </authorList>
    </citation>
    <scope>NUCLEOTIDE SEQUENCE [LARGE SCALE GENOMIC DNA]</scope>
    <source>
        <strain evidence="2 3">DSM 25966</strain>
    </source>
</reference>
<dbReference type="RefSeq" id="WP_183399044.1">
    <property type="nucleotide sequence ID" value="NZ_JACIDS010000003.1"/>
</dbReference>
<dbReference type="InterPro" id="IPR006311">
    <property type="entry name" value="TAT_signal"/>
</dbReference>
<organism evidence="2 3">
    <name type="scientific">Kaistia hirudinis</name>
    <dbReference type="NCBI Taxonomy" id="1293440"/>
    <lineage>
        <taxon>Bacteria</taxon>
        <taxon>Pseudomonadati</taxon>
        <taxon>Pseudomonadota</taxon>
        <taxon>Alphaproteobacteria</taxon>
        <taxon>Hyphomicrobiales</taxon>
        <taxon>Kaistiaceae</taxon>
        <taxon>Kaistia</taxon>
    </lineage>
</organism>
<dbReference type="CDD" id="cd13569">
    <property type="entry name" value="PBP2_TAXI_TRAP_like_1"/>
    <property type="match status" value="1"/>
</dbReference>
<dbReference type="InterPro" id="IPR011852">
    <property type="entry name" value="TRAP_TAXI"/>
</dbReference>
<evidence type="ECO:0000313" key="3">
    <source>
        <dbReference type="Proteomes" id="UP000553963"/>
    </source>
</evidence>
<sequence>MTELRWNRRQVLGFGAAATAFTALRLPAKAATPVPITIATGGKGGVFYPYGEGLAAILSKSGPGLKASAEITGGSVDNARLLQSGKAQLGFTTIDSAFDAIQGTGAFAKDGKQDIRVLALLYDSYLHVVASDASGVTGIAGLKDKRVSIGSAGSSTEAIADRVLAAAGLDPKTDVQRSNLGVAESAAALKNGKIDAFFWIGGVPTAAVAELAKGGHPPIVFLPTRDEQIAIDKKFPGLYVPLTLPKTAYAGMTADTPCLGVANALIVSSKAEDSLVEALLTAIFDNLDAIHKIHPEAARLTLATAAGPSAVPFHPAALAFYKAKGAVK</sequence>
<dbReference type="PROSITE" id="PS51318">
    <property type="entry name" value="TAT"/>
    <property type="match status" value="1"/>
</dbReference>
<evidence type="ECO:0000313" key="2">
    <source>
        <dbReference type="EMBL" id="MBB3931400.1"/>
    </source>
</evidence>